<evidence type="ECO:0000313" key="8">
    <source>
        <dbReference type="Proteomes" id="UP000031014"/>
    </source>
</evidence>
<dbReference type="EC" id="2.3.2.3" evidence="6"/>
<feature type="transmembrane region" description="Helical" evidence="6">
    <location>
        <begin position="42"/>
        <end position="61"/>
    </location>
</feature>
<evidence type="ECO:0000256" key="1">
    <source>
        <dbReference type="ARBA" id="ARBA00004651"/>
    </source>
</evidence>
<proteinExistence type="inferred from homology"/>
<name>A0A0A8X9N9_MESS1</name>
<dbReference type="STRING" id="1321606.SAMD00020551_4130"/>
<reference evidence="7 8" key="1">
    <citation type="submission" date="2013-06" db="EMBL/GenBank/DDBJ databases">
        <title>Whole genome shotgun sequence of Bacillus selenatarsenatis SF-1.</title>
        <authorList>
            <person name="Kuroda M."/>
            <person name="Sei K."/>
            <person name="Yamashita M."/>
            <person name="Ike M."/>
        </authorList>
    </citation>
    <scope>NUCLEOTIDE SEQUENCE [LARGE SCALE GENOMIC DNA]</scope>
    <source>
        <strain evidence="7 8">SF-1</strain>
    </source>
</reference>
<comment type="subcellular location">
    <subcellularLocation>
        <location evidence="1 6">Cell membrane</location>
        <topology evidence="1 6">Multi-pass membrane protein</topology>
    </subcellularLocation>
</comment>
<dbReference type="Proteomes" id="UP000031014">
    <property type="component" value="Unassembled WGS sequence"/>
</dbReference>
<evidence type="ECO:0000313" key="7">
    <source>
        <dbReference type="EMBL" id="GAM15959.1"/>
    </source>
</evidence>
<dbReference type="EMBL" id="BASE01000101">
    <property type="protein sequence ID" value="GAM15959.1"/>
    <property type="molecule type" value="Genomic_DNA"/>
</dbReference>
<dbReference type="GO" id="GO:0006629">
    <property type="term" value="P:lipid metabolic process"/>
    <property type="evidence" value="ECO:0007669"/>
    <property type="project" value="UniProtKB-KW"/>
</dbReference>
<evidence type="ECO:0000256" key="5">
    <source>
        <dbReference type="ARBA" id="ARBA00023136"/>
    </source>
</evidence>
<dbReference type="PANTHER" id="PTHR39087">
    <property type="entry name" value="UPF0104 MEMBRANE PROTEIN MJ1595"/>
    <property type="match status" value="1"/>
</dbReference>
<keyword evidence="8" id="KW-1185">Reference proteome</keyword>
<keyword evidence="5 6" id="KW-0472">Membrane</keyword>
<feature type="transmembrane region" description="Helical" evidence="6">
    <location>
        <begin position="148"/>
        <end position="167"/>
    </location>
</feature>
<feature type="transmembrane region" description="Helical" evidence="6">
    <location>
        <begin position="119"/>
        <end position="142"/>
    </location>
</feature>
<evidence type="ECO:0000256" key="4">
    <source>
        <dbReference type="ARBA" id="ARBA00022989"/>
    </source>
</evidence>
<organism evidence="7 8">
    <name type="scientific">Mesobacillus selenatarsenatis (strain DSM 18680 / JCM 14380 / FERM P-15431 / SF-1)</name>
    <dbReference type="NCBI Taxonomy" id="1321606"/>
    <lineage>
        <taxon>Bacteria</taxon>
        <taxon>Bacillati</taxon>
        <taxon>Bacillota</taxon>
        <taxon>Bacilli</taxon>
        <taxon>Bacillales</taxon>
        <taxon>Bacillaceae</taxon>
        <taxon>Mesobacillus</taxon>
    </lineage>
</organism>
<evidence type="ECO:0000256" key="2">
    <source>
        <dbReference type="ARBA" id="ARBA00022475"/>
    </source>
</evidence>
<dbReference type="RefSeq" id="WP_052442240.1">
    <property type="nucleotide sequence ID" value="NZ_BASE01000101.1"/>
</dbReference>
<gene>
    <name evidence="6" type="primary">mprF</name>
    <name evidence="7" type="ORF">SAMD00020551_4130</name>
</gene>
<comment type="function">
    <text evidence="6">Catalyzes the transfer of a lysyl group from L-lysyl-tRNA(Lys) to membrane-bound phosphatidylglycerol (PG), which produces lysylphosphatidylglycerol (LPG), a major component of the bacterial membrane with a positive net charge. LPG synthesis contributes to bacterial virulence as it is involved in the resistance mechanism against cationic antimicrobial peptides (CAMP) produces by the host's immune system (defensins, cathelicidins) and by the competing microorganisms.</text>
</comment>
<evidence type="ECO:0000256" key="3">
    <source>
        <dbReference type="ARBA" id="ARBA00022692"/>
    </source>
</evidence>
<dbReference type="GO" id="GO:0005886">
    <property type="term" value="C:plasma membrane"/>
    <property type="evidence" value="ECO:0007669"/>
    <property type="project" value="UniProtKB-SubCell"/>
</dbReference>
<dbReference type="GO" id="GO:0046677">
    <property type="term" value="P:response to antibiotic"/>
    <property type="evidence" value="ECO:0007669"/>
    <property type="project" value="UniProtKB-KW"/>
</dbReference>
<keyword evidence="3 6" id="KW-0812">Transmembrane</keyword>
<dbReference type="InterPro" id="IPR022791">
    <property type="entry name" value="L-PG_synthase/AglD"/>
</dbReference>
<keyword evidence="6" id="KW-0443">Lipid metabolism</keyword>
<dbReference type="GO" id="GO:0050071">
    <property type="term" value="F:phosphatidylglycerol lysyltransferase activity"/>
    <property type="evidence" value="ECO:0007669"/>
    <property type="project" value="UniProtKB-EC"/>
</dbReference>
<dbReference type="Pfam" id="PF03706">
    <property type="entry name" value="LPG_synthase_TM"/>
    <property type="match status" value="1"/>
</dbReference>
<protein>
    <recommendedName>
        <fullName evidence="6">Phosphatidylglycerol lysyltransferase</fullName>
        <ecNumber evidence="6">2.3.2.3</ecNumber>
    </recommendedName>
    <alternativeName>
        <fullName evidence="6">Lysylphosphatidylglycerol synthase</fullName>
    </alternativeName>
</protein>
<evidence type="ECO:0000256" key="6">
    <source>
        <dbReference type="RuleBase" id="RU363042"/>
    </source>
</evidence>
<feature type="transmembrane region" description="Helical" evidence="6">
    <location>
        <begin position="274"/>
        <end position="290"/>
    </location>
</feature>
<dbReference type="PANTHER" id="PTHR39087:SF2">
    <property type="entry name" value="UPF0104 MEMBRANE PROTEIN MJ1595"/>
    <property type="match status" value="1"/>
</dbReference>
<keyword evidence="6" id="KW-0046">Antibiotic resistance</keyword>
<keyword evidence="2" id="KW-1003">Cell membrane</keyword>
<comment type="similarity">
    <text evidence="6">Belongs to the LPG synthase family.</text>
</comment>
<sequence length="306" mass="33766">MKTSFKKLTAILLISAFLIMTFLYLDAGRILAEIKVILTKPGVLLFIFSSYFLAFTARGFAWKLYLNHRVRLSTCMYGLFYSLLLNHLLPVKAGDFARIGVMKAREPGITGHEAFNSVVILRVMDTAILFAMASAGLAFLELPLKGEVLLWIGVIGFVFTIILYFKFRAFFDRQISIMKTAFSGWRGIWIIGLTLISWMLEAAVIYGVVLNGGGIISFVQAIWVNSITVAGQIFQITPGGIASYEAIMVFALGANGIAAENAYTAALITHGLKYLFSFIVGGIALVAYPVPTDLLKKWTRERGTES</sequence>
<feature type="transmembrane region" description="Helical" evidence="6">
    <location>
        <begin position="188"/>
        <end position="209"/>
    </location>
</feature>
<comment type="catalytic activity">
    <reaction evidence="6">
        <text>L-lysyl-tRNA(Lys) + a 1,2-diacyl-sn-glycero-3-phospho-(1'-sn-glycerol) = a 1,2-diacyl-sn-glycero-3-phospho-1'-(3'-O-L-lysyl)-sn-glycerol + tRNA(Lys)</text>
        <dbReference type="Rhea" id="RHEA:10668"/>
        <dbReference type="Rhea" id="RHEA-COMP:9696"/>
        <dbReference type="Rhea" id="RHEA-COMP:9697"/>
        <dbReference type="ChEBI" id="CHEBI:64716"/>
        <dbReference type="ChEBI" id="CHEBI:75792"/>
        <dbReference type="ChEBI" id="CHEBI:78442"/>
        <dbReference type="ChEBI" id="CHEBI:78529"/>
        <dbReference type="EC" id="2.3.2.3"/>
    </reaction>
</comment>
<dbReference type="AlphaFoldDB" id="A0A0A8X9N9"/>
<comment type="caution">
    <text evidence="7">The sequence shown here is derived from an EMBL/GenBank/DDBJ whole genome shotgun (WGS) entry which is preliminary data.</text>
</comment>
<keyword evidence="6" id="KW-0808">Transferase</keyword>
<keyword evidence="4 6" id="KW-1133">Transmembrane helix</keyword>
<accession>A0A0A8X9N9</accession>